<organism evidence="7 8">
    <name type="scientific">Rhizobium halophytocola</name>
    <dbReference type="NCBI Taxonomy" id="735519"/>
    <lineage>
        <taxon>Bacteria</taxon>
        <taxon>Pseudomonadati</taxon>
        <taxon>Pseudomonadota</taxon>
        <taxon>Alphaproteobacteria</taxon>
        <taxon>Hyphomicrobiales</taxon>
        <taxon>Rhizobiaceae</taxon>
        <taxon>Rhizobium/Agrobacterium group</taxon>
        <taxon>Rhizobium</taxon>
    </lineage>
</organism>
<dbReference type="InterPro" id="IPR003841">
    <property type="entry name" value="Na/Pi_transpt"/>
</dbReference>
<feature type="transmembrane region" description="Helical" evidence="6">
    <location>
        <begin position="152"/>
        <end position="169"/>
    </location>
</feature>
<accession>A0ABS4DWM6</accession>
<keyword evidence="8" id="KW-1185">Reference proteome</keyword>
<feature type="transmembrane region" description="Helical" evidence="6">
    <location>
        <begin position="259"/>
        <end position="281"/>
    </location>
</feature>
<dbReference type="PANTHER" id="PTHR10010">
    <property type="entry name" value="SOLUTE CARRIER FAMILY 34 SODIUM PHOSPHATE , MEMBER 2-RELATED"/>
    <property type="match status" value="1"/>
</dbReference>
<feature type="transmembrane region" description="Helical" evidence="6">
    <location>
        <begin position="227"/>
        <end position="247"/>
    </location>
</feature>
<dbReference type="NCBIfam" id="NF037997">
    <property type="entry name" value="Na_Pi_symport"/>
    <property type="match status" value="1"/>
</dbReference>
<gene>
    <name evidence="7" type="ORF">J2Z17_001522</name>
</gene>
<dbReference type="PANTHER" id="PTHR10010:SF46">
    <property type="entry name" value="SODIUM-DEPENDENT PHOSPHATE TRANSPORT PROTEIN 2B"/>
    <property type="match status" value="1"/>
</dbReference>
<dbReference type="Proteomes" id="UP000759443">
    <property type="component" value="Unassembled WGS sequence"/>
</dbReference>
<evidence type="ECO:0000256" key="5">
    <source>
        <dbReference type="ARBA" id="ARBA00023136"/>
    </source>
</evidence>
<feature type="transmembrane region" description="Helical" evidence="6">
    <location>
        <begin position="293"/>
        <end position="317"/>
    </location>
</feature>
<reference evidence="7 8" key="1">
    <citation type="submission" date="2021-03" db="EMBL/GenBank/DDBJ databases">
        <title>Genomic Encyclopedia of Type Strains, Phase IV (KMG-IV): sequencing the most valuable type-strain genomes for metagenomic binning, comparative biology and taxonomic classification.</title>
        <authorList>
            <person name="Goeker M."/>
        </authorList>
    </citation>
    <scope>NUCLEOTIDE SEQUENCE [LARGE SCALE GENOMIC DNA]</scope>
    <source>
        <strain evidence="7 8">DSM 21600</strain>
    </source>
</reference>
<proteinExistence type="predicted"/>
<dbReference type="InterPro" id="IPR038078">
    <property type="entry name" value="PhoU-like_sf"/>
</dbReference>
<comment type="caution">
    <text evidence="7">The sequence shown here is derived from an EMBL/GenBank/DDBJ whole genome shotgun (WGS) entry which is preliminary data.</text>
</comment>
<evidence type="ECO:0000256" key="3">
    <source>
        <dbReference type="ARBA" id="ARBA00022692"/>
    </source>
</evidence>
<dbReference type="EMBL" id="JAGGJU010000003">
    <property type="protein sequence ID" value="MBP1850101.1"/>
    <property type="molecule type" value="Genomic_DNA"/>
</dbReference>
<dbReference type="Pfam" id="PF02690">
    <property type="entry name" value="Na_Pi_cotrans"/>
    <property type="match status" value="1"/>
</dbReference>
<keyword evidence="2" id="KW-1003">Cell membrane</keyword>
<evidence type="ECO:0000256" key="2">
    <source>
        <dbReference type="ARBA" id="ARBA00022475"/>
    </source>
</evidence>
<protein>
    <submittedName>
        <fullName evidence="7">Phosphate:Na+ symporter</fullName>
    </submittedName>
</protein>
<dbReference type="RefSeq" id="WP_245223921.1">
    <property type="nucleotide sequence ID" value="NZ_JAGGJU010000003.1"/>
</dbReference>
<dbReference type="Gene3D" id="1.20.58.220">
    <property type="entry name" value="Phosphate transport system protein phou homolog 2, domain 2"/>
    <property type="match status" value="1"/>
</dbReference>
<dbReference type="SUPFAM" id="SSF109755">
    <property type="entry name" value="PhoU-like"/>
    <property type="match status" value="1"/>
</dbReference>
<evidence type="ECO:0000256" key="6">
    <source>
        <dbReference type="SAM" id="Phobius"/>
    </source>
</evidence>
<evidence type="ECO:0000313" key="8">
    <source>
        <dbReference type="Proteomes" id="UP000759443"/>
    </source>
</evidence>
<name>A0ABS4DWM6_9HYPH</name>
<feature type="transmembrane region" description="Helical" evidence="6">
    <location>
        <begin position="65"/>
        <end position="87"/>
    </location>
</feature>
<feature type="transmembrane region" description="Helical" evidence="6">
    <location>
        <begin position="190"/>
        <end position="215"/>
    </location>
</feature>
<keyword evidence="3 6" id="KW-0812">Transmembrane</keyword>
<feature type="transmembrane region" description="Helical" evidence="6">
    <location>
        <begin position="123"/>
        <end position="140"/>
    </location>
</feature>
<keyword evidence="5 6" id="KW-0472">Membrane</keyword>
<evidence type="ECO:0000256" key="4">
    <source>
        <dbReference type="ARBA" id="ARBA00022989"/>
    </source>
</evidence>
<comment type="subcellular location">
    <subcellularLocation>
        <location evidence="1">Cell membrane</location>
        <topology evidence="1">Multi-pass membrane protein</topology>
    </subcellularLocation>
</comment>
<feature type="transmembrane region" description="Helical" evidence="6">
    <location>
        <begin position="16"/>
        <end position="36"/>
    </location>
</feature>
<sequence>MAIVAIRHGRGAKEQIMSGIVVFINLAGAVALLLWATRMVRTGIERAYGSFLRQKLKKAIANRMTAAFAGFGFAVALQSATAVGLIISSFVAGGYVSSTIGVATLLGADFGSAFIVRVLRYDLTLMVPLLLLAGTIAFRMSEERNWRQIGRILFGLGLLLLSLELIGRASDPLRSSEVVPMVFNYLAQDWISAFIIAAILAWAFHSSVASILLVASLADRHLLPPALIIPLVLGINFGAAVIAAILTKNAEGAARVVPAGNVVIRGLMAILALGLQMLLQIDPLLFSSNPGDAVVYVHLAINAAVVVLGLPFAGLVAGWMQRLLVPAANDNAPPVPRLSALNPDDLKTPPQAISNATREIFGVCQKTETMLVSIFDLFDRYDGSLDRRIAALDDQIDLDHREIKFYLARISEHALDEAAATRSQDLLGTVIKLEQAADIIAQNMLTRARKKHERKVVFSPEGWAELTALHSEVASNARLAFNLLVNRDVEHARQLATRKEAVRNLVRISEERHLQRLRDGNELSFESSSLHIDTMRDLKEINSLLAAIGYPLLEGEGLLRRSRLL</sequence>
<feature type="transmembrane region" description="Helical" evidence="6">
    <location>
        <begin position="93"/>
        <end position="116"/>
    </location>
</feature>
<evidence type="ECO:0000256" key="1">
    <source>
        <dbReference type="ARBA" id="ARBA00004651"/>
    </source>
</evidence>
<keyword evidence="4 6" id="KW-1133">Transmembrane helix</keyword>
<evidence type="ECO:0000313" key="7">
    <source>
        <dbReference type="EMBL" id="MBP1850101.1"/>
    </source>
</evidence>